<dbReference type="Pfam" id="PF01419">
    <property type="entry name" value="Jacalin"/>
    <property type="match status" value="4"/>
</dbReference>
<dbReference type="SUPFAM" id="SSF51101">
    <property type="entry name" value="Mannose-binding lectins"/>
    <property type="match status" value="4"/>
</dbReference>
<dbReference type="Pfam" id="PF00931">
    <property type="entry name" value="NB-ARC"/>
    <property type="match status" value="1"/>
</dbReference>
<dbReference type="EMBL" id="JBJKBG010000009">
    <property type="protein sequence ID" value="KAL3723961.1"/>
    <property type="molecule type" value="Genomic_DNA"/>
</dbReference>
<dbReference type="SMART" id="SM00255">
    <property type="entry name" value="TIR"/>
    <property type="match status" value="1"/>
</dbReference>
<dbReference type="Gene3D" id="3.40.50.300">
    <property type="entry name" value="P-loop containing nucleotide triphosphate hydrolases"/>
    <property type="match status" value="1"/>
</dbReference>
<dbReference type="SMART" id="SM00915">
    <property type="entry name" value="Jacalin"/>
    <property type="match status" value="4"/>
</dbReference>
<evidence type="ECO:0000256" key="2">
    <source>
        <dbReference type="ARBA" id="ARBA00022734"/>
    </source>
</evidence>
<feature type="domain" description="Jacalin-type lectin" evidence="5">
    <location>
        <begin position="584"/>
        <end position="722"/>
    </location>
</feature>
<dbReference type="PANTHER" id="PTHR47293:SF68">
    <property type="entry name" value="JACALIN-RELATED LECTIN 3"/>
    <property type="match status" value="1"/>
</dbReference>
<evidence type="ECO:0000313" key="6">
    <source>
        <dbReference type="EMBL" id="KAL3723961.1"/>
    </source>
</evidence>
<comment type="caution">
    <text evidence="6">The sequence shown here is derived from an EMBL/GenBank/DDBJ whole genome shotgun (WGS) entry which is preliminary data.</text>
</comment>
<dbReference type="InterPro" id="IPR036404">
    <property type="entry name" value="Jacalin-like_lectin_dom_sf"/>
</dbReference>
<keyword evidence="7" id="KW-1185">Reference proteome</keyword>
<name>A0ABD3J7X8_EUCGL</name>
<dbReference type="PRINTS" id="PR00364">
    <property type="entry name" value="DISEASERSIST"/>
</dbReference>
<evidence type="ECO:0000256" key="3">
    <source>
        <dbReference type="ARBA" id="ARBA00023027"/>
    </source>
</evidence>
<dbReference type="InterPro" id="IPR001229">
    <property type="entry name" value="Jacalin-like_lectin_dom"/>
</dbReference>
<dbReference type="AlphaFoldDB" id="A0ABD3J7X8"/>
<feature type="domain" description="Jacalin-type lectin" evidence="5">
    <location>
        <begin position="729"/>
        <end position="867"/>
    </location>
</feature>
<feature type="domain" description="Jacalin-type lectin" evidence="5">
    <location>
        <begin position="874"/>
        <end position="1014"/>
    </location>
</feature>
<accession>A0ABD3J7X8</accession>
<dbReference type="InterPro" id="IPR033734">
    <property type="entry name" value="Jacalin-like_lectin_dom_plant"/>
</dbReference>
<dbReference type="Proteomes" id="UP001634007">
    <property type="component" value="Unassembled WGS sequence"/>
</dbReference>
<protein>
    <recommendedName>
        <fullName evidence="8">Jacalin-related lectin 4-like</fullName>
    </recommendedName>
</protein>
<organism evidence="6 7">
    <name type="scientific">Eucalyptus globulus</name>
    <name type="common">Tasmanian blue gum</name>
    <dbReference type="NCBI Taxonomy" id="34317"/>
    <lineage>
        <taxon>Eukaryota</taxon>
        <taxon>Viridiplantae</taxon>
        <taxon>Streptophyta</taxon>
        <taxon>Embryophyta</taxon>
        <taxon>Tracheophyta</taxon>
        <taxon>Spermatophyta</taxon>
        <taxon>Magnoliopsida</taxon>
        <taxon>eudicotyledons</taxon>
        <taxon>Gunneridae</taxon>
        <taxon>Pentapetalae</taxon>
        <taxon>rosids</taxon>
        <taxon>malvids</taxon>
        <taxon>Myrtales</taxon>
        <taxon>Myrtaceae</taxon>
        <taxon>Myrtoideae</taxon>
        <taxon>Eucalypteae</taxon>
        <taxon>Eucalyptus</taxon>
    </lineage>
</organism>
<dbReference type="Pfam" id="PF01582">
    <property type="entry name" value="TIR"/>
    <property type="match status" value="1"/>
</dbReference>
<dbReference type="InterPro" id="IPR000157">
    <property type="entry name" value="TIR_dom"/>
</dbReference>
<dbReference type="InterPro" id="IPR027417">
    <property type="entry name" value="P-loop_NTPase"/>
</dbReference>
<dbReference type="Gene3D" id="3.40.50.10140">
    <property type="entry name" value="Toll/interleukin-1 receptor homology (TIR) domain"/>
    <property type="match status" value="1"/>
</dbReference>
<comment type="similarity">
    <text evidence="1">Belongs to the jacalin lectin family.</text>
</comment>
<dbReference type="InterPro" id="IPR035897">
    <property type="entry name" value="Toll_tir_struct_dom_sf"/>
</dbReference>
<gene>
    <name evidence="6" type="ORF">ACJRO7_036040</name>
</gene>
<dbReference type="CDD" id="cd09612">
    <property type="entry name" value="Jacalin"/>
    <property type="match status" value="4"/>
</dbReference>
<evidence type="ECO:0000259" key="5">
    <source>
        <dbReference type="PROSITE" id="PS51752"/>
    </source>
</evidence>
<dbReference type="PROSITE" id="PS51752">
    <property type="entry name" value="JACALIN_LECTIN"/>
    <property type="match status" value="4"/>
</dbReference>
<dbReference type="InterPro" id="IPR042197">
    <property type="entry name" value="Apaf_helical"/>
</dbReference>
<reference evidence="6 7" key="1">
    <citation type="submission" date="2024-11" db="EMBL/GenBank/DDBJ databases">
        <title>Chromosome-level genome assembly of Eucalyptus globulus Labill. provides insights into its genome evolution.</title>
        <authorList>
            <person name="Li X."/>
        </authorList>
    </citation>
    <scope>NUCLEOTIDE SEQUENCE [LARGE SCALE GENOMIC DNA]</scope>
    <source>
        <strain evidence="6">CL2024</strain>
        <tissue evidence="6">Fresh tender leaves</tissue>
    </source>
</reference>
<dbReference type="SUPFAM" id="SSF52540">
    <property type="entry name" value="P-loop containing nucleoside triphosphate hydrolases"/>
    <property type="match status" value="1"/>
</dbReference>
<dbReference type="Gene3D" id="1.10.8.430">
    <property type="entry name" value="Helical domain of apoptotic protease-activating factors"/>
    <property type="match status" value="1"/>
</dbReference>
<keyword evidence="3" id="KW-0520">NAD</keyword>
<dbReference type="GO" id="GO:0030246">
    <property type="term" value="F:carbohydrate binding"/>
    <property type="evidence" value="ECO:0007669"/>
    <property type="project" value="UniProtKB-KW"/>
</dbReference>
<evidence type="ECO:0000256" key="1">
    <source>
        <dbReference type="ARBA" id="ARBA00006568"/>
    </source>
</evidence>
<keyword evidence="2" id="KW-0430">Lectin</keyword>
<dbReference type="FunFam" id="2.100.10.30:FF:000001">
    <property type="entry name" value="Jacalin-related lectin 33"/>
    <property type="match status" value="4"/>
</dbReference>
<sequence>MGSEDFEGRIPFSSSSVHRWKYDVFVSFRGKDIRKNFAAHLFRALKQAGIYYFKDNDKAETGIFIEPKLLNAIHHSRVSLIVFTTNYAESRWCLNELVKIVECYRTFRDNQGHVVVPIFYDVEPSDVRKQSGRFGDGFQRCLATHTDDLLAHKWTDALKEAGNLSGWHLNNDANGDQADFIEQIVGRLLKIIPRTSSPYAIGVDSFVDDVISLLEIGSEDDVRVVGIWGIKGIGKTTVAKAICHRVSREFDGVSFLENVGVANHDTLLRLQKRLLDDALKVQGLEMYDLDSNINEIKTKLCRERILLVLDNITEKHQVQYFGAGNRECFKFGSRILITTREEWLLNDLKVDDRYMLPGLGSKESLQLMSLHAFGKERPKEGYEELFKSLVHYVGGLPAFLKKFGSFLSSRKNQWHDILEKLVRDPHLDSIGLPLDPFSSLNQSVGPFGGHGGDSFDDQTYDGIRNIAVVFGIAISSITIDYVQNGCFVRSPRHGGSLGEHTYDVHLDYPTEYLTSVSGYTREDSCHVINSLTFHSNKRAHGPIGEEKGKSFSFPQVNGKIIGFHGRCGYFLDSIGAHFGPAFYSYPFEVVGPFGNGKNRWDDGKHADIRQIVVVSGSAIESVSFTYEEGPPFRHGTTHGGKRNTINLDWLTEVLISVLGYIVNDFGSTVIHSLTFQSNKRTYGPFGTETGRKFSFPATGGKIIGFYGSSGSHLESLGAYLEPISHLYPIKCVGPFGGQGGHSWDDGKFNGVKKIKMMLEDDVNCISFEYEDNGESIWSSAHGNEDGSSIHMVNLNYPHEFLTSVSGYIKHNCSVIQSLTFESNKRRLGPFGKEEGNFFRCALTCNKIIGFHGRSGTQLDALGVYFEPISDLRLLRSIGPFGGQGGGPWDDGDSTGVRKILVKCGLVIDSITVEYDKNGSVVQGPRHGGGGGHLTLEIKLNYPGEYLTSFSGHFESFCGHIVVRSLTFQSNERTYGPVGQETGNYFYFPSIGKKIVGFHGWSGLWLDSLGAHFEP</sequence>
<evidence type="ECO:0008006" key="8">
    <source>
        <dbReference type="Google" id="ProtNLM"/>
    </source>
</evidence>
<dbReference type="FunFam" id="3.40.50.10140:FF:000007">
    <property type="entry name" value="Disease resistance protein (TIR-NBS-LRR class)"/>
    <property type="match status" value="1"/>
</dbReference>
<dbReference type="PROSITE" id="PS50104">
    <property type="entry name" value="TIR"/>
    <property type="match status" value="1"/>
</dbReference>
<feature type="domain" description="TIR" evidence="4">
    <location>
        <begin position="20"/>
        <end position="192"/>
    </location>
</feature>
<feature type="domain" description="Jacalin-type lectin" evidence="5">
    <location>
        <begin position="441"/>
        <end position="580"/>
    </location>
</feature>
<dbReference type="InterPro" id="IPR002182">
    <property type="entry name" value="NB-ARC"/>
</dbReference>
<dbReference type="PANTHER" id="PTHR47293">
    <property type="entry name" value="JACALIN-RELATED LECTIN 3"/>
    <property type="match status" value="1"/>
</dbReference>
<proteinExistence type="inferred from homology"/>
<dbReference type="SUPFAM" id="SSF52200">
    <property type="entry name" value="Toll/Interleukin receptor TIR domain"/>
    <property type="match status" value="1"/>
</dbReference>
<evidence type="ECO:0000313" key="7">
    <source>
        <dbReference type="Proteomes" id="UP001634007"/>
    </source>
</evidence>
<dbReference type="Gene3D" id="2.100.10.30">
    <property type="entry name" value="Jacalin-like lectin domain"/>
    <property type="match status" value="4"/>
</dbReference>
<evidence type="ECO:0000259" key="4">
    <source>
        <dbReference type="PROSITE" id="PS50104"/>
    </source>
</evidence>